<evidence type="ECO:0000313" key="2">
    <source>
        <dbReference type="EMBL" id="GAA4991589.1"/>
    </source>
</evidence>
<keyword evidence="3" id="KW-1185">Reference proteome</keyword>
<dbReference type="RefSeq" id="WP_345680288.1">
    <property type="nucleotide sequence ID" value="NZ_BAABHS010000044.1"/>
</dbReference>
<dbReference type="PANTHER" id="PTHR36221:SF1">
    <property type="entry name" value="DUF742 DOMAIN-CONTAINING PROTEIN"/>
    <property type="match status" value="1"/>
</dbReference>
<organism evidence="2 3">
    <name type="scientific">Yinghuangia aomiensis</name>
    <dbReference type="NCBI Taxonomy" id="676205"/>
    <lineage>
        <taxon>Bacteria</taxon>
        <taxon>Bacillati</taxon>
        <taxon>Actinomycetota</taxon>
        <taxon>Actinomycetes</taxon>
        <taxon>Kitasatosporales</taxon>
        <taxon>Streptomycetaceae</taxon>
        <taxon>Yinghuangia</taxon>
    </lineage>
</organism>
<sequence>MSDRRDRPGRRASSDAVWDDDAGPLVRPYTLTRGRTRAARDDLTLITLVTTVQPLPEDRDASGLQPEQLDILRLCRAPQAVAEVAALMRLPVSVVKVLVGDLVDGGRMTARAPISMAQSPNAELLRKVRDGLGRL</sequence>
<evidence type="ECO:0000313" key="3">
    <source>
        <dbReference type="Proteomes" id="UP001500466"/>
    </source>
</evidence>
<gene>
    <name evidence="2" type="ORF">GCM10023205_74700</name>
</gene>
<accession>A0ABP9I8D6</accession>
<dbReference type="PANTHER" id="PTHR36221">
    <property type="entry name" value="DUF742 DOMAIN-CONTAINING PROTEIN"/>
    <property type="match status" value="1"/>
</dbReference>
<protein>
    <submittedName>
        <fullName evidence="2">DUF742 domain-containing protein</fullName>
    </submittedName>
</protein>
<reference evidence="3" key="1">
    <citation type="journal article" date="2019" name="Int. J. Syst. Evol. Microbiol.">
        <title>The Global Catalogue of Microorganisms (GCM) 10K type strain sequencing project: providing services to taxonomists for standard genome sequencing and annotation.</title>
        <authorList>
            <consortium name="The Broad Institute Genomics Platform"/>
            <consortium name="The Broad Institute Genome Sequencing Center for Infectious Disease"/>
            <person name="Wu L."/>
            <person name="Ma J."/>
        </authorList>
    </citation>
    <scope>NUCLEOTIDE SEQUENCE [LARGE SCALE GENOMIC DNA]</scope>
    <source>
        <strain evidence="3">JCM 17986</strain>
    </source>
</reference>
<dbReference type="Pfam" id="PF05331">
    <property type="entry name" value="DUF742"/>
    <property type="match status" value="1"/>
</dbReference>
<dbReference type="EMBL" id="BAABHS010000044">
    <property type="protein sequence ID" value="GAA4991589.1"/>
    <property type="molecule type" value="Genomic_DNA"/>
</dbReference>
<comment type="caution">
    <text evidence="2">The sequence shown here is derived from an EMBL/GenBank/DDBJ whole genome shotgun (WGS) entry which is preliminary data.</text>
</comment>
<dbReference type="Proteomes" id="UP001500466">
    <property type="component" value="Unassembled WGS sequence"/>
</dbReference>
<proteinExistence type="predicted"/>
<evidence type="ECO:0000256" key="1">
    <source>
        <dbReference type="SAM" id="MobiDB-lite"/>
    </source>
</evidence>
<name>A0ABP9I8D6_9ACTN</name>
<dbReference type="InterPro" id="IPR007995">
    <property type="entry name" value="DUF742"/>
</dbReference>
<feature type="region of interest" description="Disordered" evidence="1">
    <location>
        <begin position="1"/>
        <end position="23"/>
    </location>
</feature>